<dbReference type="Gene3D" id="3.30.70.270">
    <property type="match status" value="1"/>
</dbReference>
<dbReference type="SUPFAM" id="SSF48452">
    <property type="entry name" value="TPR-like"/>
    <property type="match status" value="2"/>
</dbReference>
<name>A0ABT0YFV0_9ACTN</name>
<protein>
    <submittedName>
        <fullName evidence="3">GGDEF domain-containing protein</fullName>
    </submittedName>
</protein>
<dbReference type="PANTHER" id="PTHR45138">
    <property type="entry name" value="REGULATORY COMPONENTS OF SENSORY TRANSDUCTION SYSTEM"/>
    <property type="match status" value="1"/>
</dbReference>
<dbReference type="PROSITE" id="PS50887">
    <property type="entry name" value="GGDEF"/>
    <property type="match status" value="1"/>
</dbReference>
<evidence type="ECO:0000313" key="3">
    <source>
        <dbReference type="EMBL" id="MCM4084926.1"/>
    </source>
</evidence>
<feature type="region of interest" description="Disordered" evidence="1">
    <location>
        <begin position="517"/>
        <end position="536"/>
    </location>
</feature>
<organism evidence="3 4">
    <name type="scientific">Paractinoplanes hotanensis</name>
    <dbReference type="NCBI Taxonomy" id="2906497"/>
    <lineage>
        <taxon>Bacteria</taxon>
        <taxon>Bacillati</taxon>
        <taxon>Actinomycetota</taxon>
        <taxon>Actinomycetes</taxon>
        <taxon>Micromonosporales</taxon>
        <taxon>Micromonosporaceae</taxon>
        <taxon>Paractinoplanes</taxon>
    </lineage>
</organism>
<accession>A0ABT0YFV0</accession>
<feature type="compositionally biased region" description="Basic and acidic residues" evidence="1">
    <location>
        <begin position="527"/>
        <end position="536"/>
    </location>
</feature>
<sequence>MDPDRDVLDAEWLDAALLELEDDIHWDAVPMLERAERYECLAHLLGDDMLVARAQLSQANMRMRSGDVAEAAQRIWHIHQWAVDNDARKLTARTHLIWSAIHRHLGDAAQSLEHAVLSVELLDDTATGHMQIWHRAKLADALAFAGSMDAARERFDQAERLTTELDRPFLQLYVLNNYAYSEHAVGNYAQAELVAQRLRVLATTHNFELDATVLDTIGAIELGNGHYAAAEQTMLQCIEKYSLIRRDDADAMPEYLLNLARAQRGLKAYERAQHSLDESRRLCADRELGHFLVQVHQEQAELHAARGEFAEAYEAHKSFFAAYMGLRSRQREAQARTRQALFETAEARQEAERFREQARRDPLTGLRNRRFIDEQLSRLIGTDADLTVALVDLDHFKRINDQLSHDVGDQVLVQVAKILETELAAVSPDGFVARMGGEEFLMVLPGCPTQRAGRAVDSIRRAVGAYEWDGITQGLPVTISIGVACVSESEKATQPGLLSTADRNLYAAKHGGRDRVVCGVPGPDSSRSYRDRASAA</sequence>
<dbReference type="SMART" id="SM00267">
    <property type="entry name" value="GGDEF"/>
    <property type="match status" value="1"/>
</dbReference>
<gene>
    <name evidence="3" type="ORF">LXN57_46100</name>
</gene>
<evidence type="ECO:0000259" key="2">
    <source>
        <dbReference type="PROSITE" id="PS50887"/>
    </source>
</evidence>
<dbReference type="Gene3D" id="1.25.40.10">
    <property type="entry name" value="Tetratricopeptide repeat domain"/>
    <property type="match status" value="1"/>
</dbReference>
<dbReference type="InterPro" id="IPR011990">
    <property type="entry name" value="TPR-like_helical_dom_sf"/>
</dbReference>
<dbReference type="RefSeq" id="WP_251804662.1">
    <property type="nucleotide sequence ID" value="NZ_JAMQOL010000087.1"/>
</dbReference>
<dbReference type="SUPFAM" id="SSF55073">
    <property type="entry name" value="Nucleotide cyclase"/>
    <property type="match status" value="1"/>
</dbReference>
<reference evidence="3 4" key="1">
    <citation type="submission" date="2022-06" db="EMBL/GenBank/DDBJ databases">
        <title>Actinoplanes abujensis sp. nov., isolated from Nigerian arid soil.</title>
        <authorList>
            <person name="Ding P."/>
        </authorList>
    </citation>
    <scope>NUCLEOTIDE SEQUENCE [LARGE SCALE GENOMIC DNA]</scope>
    <source>
        <strain evidence="4">TRM88002</strain>
    </source>
</reference>
<dbReference type="PANTHER" id="PTHR45138:SF9">
    <property type="entry name" value="DIGUANYLATE CYCLASE DGCM-RELATED"/>
    <property type="match status" value="1"/>
</dbReference>
<dbReference type="CDD" id="cd01949">
    <property type="entry name" value="GGDEF"/>
    <property type="match status" value="1"/>
</dbReference>
<comment type="caution">
    <text evidence="3">The sequence shown here is derived from an EMBL/GenBank/DDBJ whole genome shotgun (WGS) entry which is preliminary data.</text>
</comment>
<dbReference type="InterPro" id="IPR000160">
    <property type="entry name" value="GGDEF_dom"/>
</dbReference>
<dbReference type="NCBIfam" id="TIGR00254">
    <property type="entry name" value="GGDEF"/>
    <property type="match status" value="1"/>
</dbReference>
<dbReference type="InterPro" id="IPR029787">
    <property type="entry name" value="Nucleotide_cyclase"/>
</dbReference>
<keyword evidence="4" id="KW-1185">Reference proteome</keyword>
<dbReference type="EMBL" id="JAMQOL010000087">
    <property type="protein sequence ID" value="MCM4084926.1"/>
    <property type="molecule type" value="Genomic_DNA"/>
</dbReference>
<dbReference type="Proteomes" id="UP001523216">
    <property type="component" value="Unassembled WGS sequence"/>
</dbReference>
<dbReference type="InterPro" id="IPR043128">
    <property type="entry name" value="Rev_trsase/Diguanyl_cyclase"/>
</dbReference>
<dbReference type="InterPro" id="IPR050469">
    <property type="entry name" value="Diguanylate_Cyclase"/>
</dbReference>
<evidence type="ECO:0000313" key="4">
    <source>
        <dbReference type="Proteomes" id="UP001523216"/>
    </source>
</evidence>
<proteinExistence type="predicted"/>
<dbReference type="Pfam" id="PF00990">
    <property type="entry name" value="GGDEF"/>
    <property type="match status" value="1"/>
</dbReference>
<feature type="domain" description="GGDEF" evidence="2">
    <location>
        <begin position="384"/>
        <end position="521"/>
    </location>
</feature>
<evidence type="ECO:0000256" key="1">
    <source>
        <dbReference type="SAM" id="MobiDB-lite"/>
    </source>
</evidence>